<feature type="transmembrane region" description="Helical" evidence="1">
    <location>
        <begin position="6"/>
        <end position="22"/>
    </location>
</feature>
<keyword evidence="1" id="KW-1133">Transmembrane helix</keyword>
<dbReference type="EMBL" id="LJIJ01000152">
    <property type="protein sequence ID" value="ODN01435.1"/>
    <property type="molecule type" value="Genomic_DNA"/>
</dbReference>
<proteinExistence type="predicted"/>
<sequence length="53" mass="6004">MQLHCFILGFIMVMVIIMDSIMEDIITDSIVDSVSTAKRLRFTTLSANPANYH</sequence>
<comment type="caution">
    <text evidence="2">The sequence shown here is derived from an EMBL/GenBank/DDBJ whole genome shotgun (WGS) entry which is preliminary data.</text>
</comment>
<reference evidence="2 3" key="1">
    <citation type="journal article" date="2016" name="Genome Biol. Evol.">
        <title>Gene Family Evolution Reflects Adaptation to Soil Environmental Stressors in the Genome of the Collembolan Orchesella cincta.</title>
        <authorList>
            <person name="Faddeeva-Vakhrusheva A."/>
            <person name="Derks M.F."/>
            <person name="Anvar S.Y."/>
            <person name="Agamennone V."/>
            <person name="Suring W."/>
            <person name="Smit S."/>
            <person name="van Straalen N.M."/>
            <person name="Roelofs D."/>
        </authorList>
    </citation>
    <scope>NUCLEOTIDE SEQUENCE [LARGE SCALE GENOMIC DNA]</scope>
    <source>
        <tissue evidence="2">Mixed pool</tissue>
    </source>
</reference>
<evidence type="ECO:0000313" key="3">
    <source>
        <dbReference type="Proteomes" id="UP000094527"/>
    </source>
</evidence>
<dbReference type="Proteomes" id="UP000094527">
    <property type="component" value="Unassembled WGS sequence"/>
</dbReference>
<keyword evidence="3" id="KW-1185">Reference proteome</keyword>
<keyword evidence="1" id="KW-0812">Transmembrane</keyword>
<evidence type="ECO:0000313" key="2">
    <source>
        <dbReference type="EMBL" id="ODN01435.1"/>
    </source>
</evidence>
<evidence type="ECO:0000256" key="1">
    <source>
        <dbReference type="SAM" id="Phobius"/>
    </source>
</evidence>
<organism evidence="2 3">
    <name type="scientific">Orchesella cincta</name>
    <name type="common">Springtail</name>
    <name type="synonym">Podura cincta</name>
    <dbReference type="NCBI Taxonomy" id="48709"/>
    <lineage>
        <taxon>Eukaryota</taxon>
        <taxon>Metazoa</taxon>
        <taxon>Ecdysozoa</taxon>
        <taxon>Arthropoda</taxon>
        <taxon>Hexapoda</taxon>
        <taxon>Collembola</taxon>
        <taxon>Entomobryomorpha</taxon>
        <taxon>Entomobryoidea</taxon>
        <taxon>Orchesellidae</taxon>
        <taxon>Orchesellinae</taxon>
        <taxon>Orchesella</taxon>
    </lineage>
</organism>
<protein>
    <submittedName>
        <fullName evidence="2">Uncharacterized protein</fullName>
    </submittedName>
</protein>
<accession>A0A1D2N8M5</accession>
<name>A0A1D2N8M5_ORCCI</name>
<dbReference type="AlphaFoldDB" id="A0A1D2N8M5"/>
<keyword evidence="1" id="KW-0472">Membrane</keyword>
<gene>
    <name evidence="2" type="ORF">Ocin01_05261</name>
</gene>